<reference evidence="2" key="1">
    <citation type="submission" date="2020-03" db="EMBL/GenBank/DDBJ databases">
        <title>A high-quality chromosome-level genome assembly of a woody plant with both climbing and erect habits, Rhamnella rubrinervis.</title>
        <authorList>
            <person name="Lu Z."/>
            <person name="Yang Y."/>
            <person name="Zhu X."/>
            <person name="Sun Y."/>
        </authorList>
    </citation>
    <scope>NUCLEOTIDE SEQUENCE</scope>
    <source>
        <strain evidence="2">BYM</strain>
        <tissue evidence="2">Leaf</tissue>
    </source>
</reference>
<evidence type="ECO:0000256" key="1">
    <source>
        <dbReference type="SAM" id="MobiDB-lite"/>
    </source>
</evidence>
<sequence length="348" mass="39443">MRTFAMGDSEIFIGLASPSSPRVGKPSRLDSGQVSNFALPDLEAMEDRSKPLVADRRSALIMSEPIQLLALLLEDILIDRADQSFKPYYGPNSLSICAALNQSAKLSTNAEQNNSINVLRAAGKNLNLLLSAKSFRAVGYWPSKQKNQEASPSQQQHKLRPEPIPEEQCTLVLRPQRARAQSEPRFRGRPLSARTQTSARGLFNDPRDKSITKSMPLEDIRPRPSRSAQAQTSRYLYEAVVKVDSAFKKKARRTKCRSDKQNHRRTFLNSNKLQSMPMLAEEARKMVQPTEAFEKERAGILDGFLPSPERDEWQTRGSAWPRKKKIVYRKGVEDAYLRAQKEMILKFK</sequence>
<organism evidence="2 3">
    <name type="scientific">Rhamnella rubrinervis</name>
    <dbReference type="NCBI Taxonomy" id="2594499"/>
    <lineage>
        <taxon>Eukaryota</taxon>
        <taxon>Viridiplantae</taxon>
        <taxon>Streptophyta</taxon>
        <taxon>Embryophyta</taxon>
        <taxon>Tracheophyta</taxon>
        <taxon>Spermatophyta</taxon>
        <taxon>Magnoliopsida</taxon>
        <taxon>eudicotyledons</taxon>
        <taxon>Gunneridae</taxon>
        <taxon>Pentapetalae</taxon>
        <taxon>rosids</taxon>
        <taxon>fabids</taxon>
        <taxon>Rosales</taxon>
        <taxon>Rhamnaceae</taxon>
        <taxon>rhamnoid group</taxon>
        <taxon>Rhamneae</taxon>
        <taxon>Rhamnella</taxon>
    </lineage>
</organism>
<dbReference type="AlphaFoldDB" id="A0A8K0MN14"/>
<name>A0A8K0MN14_9ROSA</name>
<keyword evidence="3" id="KW-1185">Reference proteome</keyword>
<proteinExistence type="predicted"/>
<evidence type="ECO:0000313" key="2">
    <source>
        <dbReference type="EMBL" id="KAF3451969.1"/>
    </source>
</evidence>
<feature type="compositionally biased region" description="Polar residues" evidence="1">
    <location>
        <begin position="144"/>
        <end position="156"/>
    </location>
</feature>
<feature type="compositionally biased region" description="Basic and acidic residues" evidence="1">
    <location>
        <begin position="205"/>
        <end position="222"/>
    </location>
</feature>
<feature type="region of interest" description="Disordered" evidence="1">
    <location>
        <begin position="143"/>
        <end position="231"/>
    </location>
</feature>
<comment type="caution">
    <text evidence="2">The sequence shown here is derived from an EMBL/GenBank/DDBJ whole genome shotgun (WGS) entry which is preliminary data.</text>
</comment>
<protein>
    <submittedName>
        <fullName evidence="2">Uncharacterized protein</fullName>
    </submittedName>
</protein>
<dbReference type="Proteomes" id="UP000796880">
    <property type="component" value="Unassembled WGS sequence"/>
</dbReference>
<evidence type="ECO:0000313" key="3">
    <source>
        <dbReference type="Proteomes" id="UP000796880"/>
    </source>
</evidence>
<accession>A0A8K0MN14</accession>
<gene>
    <name evidence="2" type="ORF">FNV43_RR08065</name>
</gene>
<dbReference type="EMBL" id="VOIH02000003">
    <property type="protein sequence ID" value="KAF3451969.1"/>
    <property type="molecule type" value="Genomic_DNA"/>
</dbReference>